<dbReference type="Pfam" id="PF20129">
    <property type="entry name" value="DUF6519"/>
    <property type="match status" value="2"/>
</dbReference>
<dbReference type="Proteomes" id="UP000029482">
    <property type="component" value="Chromosome"/>
</dbReference>
<dbReference type="AlphaFoldDB" id="A0A089YT81"/>
<dbReference type="eggNOG" id="COG4447">
    <property type="taxonomic scope" value="Bacteria"/>
</dbReference>
<dbReference type="RefSeq" id="WP_043498455.1">
    <property type="nucleotide sequence ID" value="NZ_CP009438.1"/>
</dbReference>
<gene>
    <name evidence="1" type="ORF">SGLAU_04170</name>
</gene>
<sequence>MHGDFSRVTFDPARRFSAVLSQQGRVQLDAEINEQTQILLHLLRTLATDLLGPAAYPPDEDPDSIGAFGVDGYDGDNFTVAPGRMYVDGILCECDGTDYWNQPDGHLDTDRADDHLPSGPFLVYLRVWERLVTALEAPWIREVALGTDGPDTTARTRVVWQLCLLPMERGGPVPDMRKAVRYVRDRIRRRFEPRGMLAARTRRPDETPALSDLPPSAGYRAPENQLYRVEVHRGGPEGTATFKWSRENGSVALPVRDISGPSVRLDTLGRDGKLGVDTGDVVELVDDATVCRGASDHPDEGCGRLYTVREIDYGEYRVLLDADPADDPYLPAAGRVPSRHPLLRRWDHGGSDWGDGAAEMGLPVREGEWLPLEDGVEIRFEPGEGRSRVYRRGDHWLIPARVLTGDVEWPIGHRGHPLPRRPHGIRYHYAPLAYVEPRGGGDFRLVDLRVPFPPRR</sequence>
<reference evidence="2" key="1">
    <citation type="journal article" date="2015" name="J. Biotechnol.">
        <title>Complete genome sequence of the actinobacterium Streptomyces glaucescens GLA.O (DSM 40922) consisting of a linear chromosome and one linear plasmid.</title>
        <authorList>
            <person name="Ortseifen V."/>
            <person name="Winkler A."/>
            <person name="Albersmeier A."/>
            <person name="Wendler S."/>
            <person name="Puhler A."/>
            <person name="Kalinowski J."/>
            <person name="Ruckert C."/>
        </authorList>
    </citation>
    <scope>NUCLEOTIDE SEQUENCE [LARGE SCALE GENOMIC DNA]</scope>
    <source>
        <strain evidence="2">DSM 40922 / GLA O</strain>
    </source>
</reference>
<dbReference type="HOGENOM" id="CLU_026377_0_0_11"/>
<dbReference type="OrthoDB" id="134981at2"/>
<evidence type="ECO:0000313" key="1">
    <source>
        <dbReference type="EMBL" id="AIR96860.1"/>
    </source>
</evidence>
<evidence type="ECO:0000313" key="2">
    <source>
        <dbReference type="Proteomes" id="UP000029482"/>
    </source>
</evidence>
<dbReference type="KEGG" id="sgu:SGLAU_04170"/>
<proteinExistence type="predicted"/>
<keyword evidence="2" id="KW-1185">Reference proteome</keyword>
<name>A0A089YT81_STRGA</name>
<organism evidence="1 2">
    <name type="scientific">Streptomyces glaucescens</name>
    <dbReference type="NCBI Taxonomy" id="1907"/>
    <lineage>
        <taxon>Bacteria</taxon>
        <taxon>Bacillati</taxon>
        <taxon>Actinomycetota</taxon>
        <taxon>Actinomycetes</taxon>
        <taxon>Kitasatosporales</taxon>
        <taxon>Streptomycetaceae</taxon>
        <taxon>Streptomyces</taxon>
    </lineage>
</organism>
<accession>A0A089YT81</accession>
<dbReference type="EMBL" id="CP009438">
    <property type="protein sequence ID" value="AIR96860.1"/>
    <property type="molecule type" value="Genomic_DNA"/>
</dbReference>
<protein>
    <submittedName>
        <fullName evidence="1">Uncharacterized protein</fullName>
    </submittedName>
</protein>
<dbReference type="STRING" id="1907.SGLAU_04170"/>
<dbReference type="InterPro" id="IPR045392">
    <property type="entry name" value="DUF6519"/>
</dbReference>